<evidence type="ECO:0000256" key="1">
    <source>
        <dbReference type="SAM" id="MobiDB-lite"/>
    </source>
</evidence>
<feature type="non-terminal residue" evidence="2">
    <location>
        <position position="105"/>
    </location>
</feature>
<evidence type="ECO:0000313" key="3">
    <source>
        <dbReference type="Proteomes" id="UP001148018"/>
    </source>
</evidence>
<evidence type="ECO:0000313" key="2">
    <source>
        <dbReference type="EMBL" id="KAJ3585713.1"/>
    </source>
</evidence>
<proteinExistence type="predicted"/>
<dbReference type="Proteomes" id="UP001148018">
    <property type="component" value="Unassembled WGS sequence"/>
</dbReference>
<gene>
    <name evidence="2" type="ORF">NHX12_014432</name>
</gene>
<feature type="non-terminal residue" evidence="2">
    <location>
        <position position="1"/>
    </location>
</feature>
<dbReference type="AlphaFoldDB" id="A0A9Q0DBY9"/>
<keyword evidence="3" id="KW-1185">Reference proteome</keyword>
<feature type="region of interest" description="Disordered" evidence="1">
    <location>
        <begin position="84"/>
        <end position="105"/>
    </location>
</feature>
<sequence>GRYPDQGDILLSSVHWVKTGGDQTTQNQISLGVWEVLTHFQMEIGENQQDDGGRPLKYVHETTPPCVYPAETTPPCVYPAETTPPSVYPAETTPPCVYPAETTPP</sequence>
<organism evidence="2 3">
    <name type="scientific">Muraenolepis orangiensis</name>
    <name type="common">Patagonian moray cod</name>
    <dbReference type="NCBI Taxonomy" id="630683"/>
    <lineage>
        <taxon>Eukaryota</taxon>
        <taxon>Metazoa</taxon>
        <taxon>Chordata</taxon>
        <taxon>Craniata</taxon>
        <taxon>Vertebrata</taxon>
        <taxon>Euteleostomi</taxon>
        <taxon>Actinopterygii</taxon>
        <taxon>Neopterygii</taxon>
        <taxon>Teleostei</taxon>
        <taxon>Neoteleostei</taxon>
        <taxon>Acanthomorphata</taxon>
        <taxon>Zeiogadaria</taxon>
        <taxon>Gadariae</taxon>
        <taxon>Gadiformes</taxon>
        <taxon>Muraenolepidoidei</taxon>
        <taxon>Muraenolepididae</taxon>
        <taxon>Muraenolepis</taxon>
    </lineage>
</organism>
<dbReference type="EMBL" id="JANIIK010000118">
    <property type="protein sequence ID" value="KAJ3585713.1"/>
    <property type="molecule type" value="Genomic_DNA"/>
</dbReference>
<protein>
    <submittedName>
        <fullName evidence="2">Uncharacterized protein</fullName>
    </submittedName>
</protein>
<comment type="caution">
    <text evidence="2">The sequence shown here is derived from an EMBL/GenBank/DDBJ whole genome shotgun (WGS) entry which is preliminary data.</text>
</comment>
<name>A0A9Q0DBY9_9TELE</name>
<reference evidence="2" key="1">
    <citation type="submission" date="2022-07" db="EMBL/GenBank/DDBJ databases">
        <title>Chromosome-level genome of Muraenolepis orangiensis.</title>
        <authorList>
            <person name="Kim J."/>
        </authorList>
    </citation>
    <scope>NUCLEOTIDE SEQUENCE</scope>
    <source>
        <strain evidence="2">KU_S4_2022</strain>
        <tissue evidence="2">Muscle</tissue>
    </source>
</reference>
<accession>A0A9Q0DBY9</accession>